<dbReference type="GO" id="GO:0005730">
    <property type="term" value="C:nucleolus"/>
    <property type="evidence" value="ECO:0007669"/>
    <property type="project" value="UniProtKB-SubCell"/>
</dbReference>
<comment type="subcellular location">
    <subcellularLocation>
        <location evidence="1">Nucleus</location>
        <location evidence="1">Nucleolus</location>
    </subcellularLocation>
</comment>
<dbReference type="InterPro" id="IPR049560">
    <property type="entry name" value="MeTrfase_RsmB-F_NOP2_cat"/>
</dbReference>
<dbReference type="EMBL" id="AUWU02000008">
    <property type="protein sequence ID" value="KAH0569863.1"/>
    <property type="molecule type" value="Genomic_DNA"/>
</dbReference>
<evidence type="ECO:0000313" key="13">
    <source>
        <dbReference type="Proteomes" id="UP000018208"/>
    </source>
</evidence>
<dbReference type="PANTHER" id="PTHR22807">
    <property type="entry name" value="NOP2 YEAST -RELATED NOL1/NOP2/FMU SUN DOMAIN-CONTAINING"/>
    <property type="match status" value="1"/>
</dbReference>
<dbReference type="InterPro" id="IPR001678">
    <property type="entry name" value="MeTrfase_RsmB-F_NOP2_dom"/>
</dbReference>
<dbReference type="VEuPathDB" id="GiardiaDB:SS50377_27835"/>
<keyword evidence="13" id="KW-1185">Reference proteome</keyword>
<evidence type="ECO:0000313" key="11">
    <source>
        <dbReference type="EMBL" id="EST48848.1"/>
    </source>
</evidence>
<dbReference type="GO" id="GO:0070475">
    <property type="term" value="P:rRNA base methylation"/>
    <property type="evidence" value="ECO:0007669"/>
    <property type="project" value="TreeGrafter"/>
</dbReference>
<feature type="active site" description="Nucleophile" evidence="8">
    <location>
        <position position="366"/>
    </location>
</feature>
<dbReference type="EMBL" id="KI545975">
    <property type="protein sequence ID" value="EST48848.1"/>
    <property type="molecule type" value="Genomic_DNA"/>
</dbReference>
<evidence type="ECO:0000256" key="2">
    <source>
        <dbReference type="ARBA" id="ARBA00022490"/>
    </source>
</evidence>
<sequence length="455" mass="50924">MSLVSLSSKAQMVDNEPIEEQFCNEEENYEIEEVQNQPRNLLELSDSVSIDEELLAHRKLLIEQNIPEPAPAPQNTQYDPRSDLPNSPEQTLARLSRVSYILSNFKNERNPQVPRPTYVQILKQDVINLYGYSDDVAEILLGVFGPVEFLSFVQASEKPRPLTIRVNPLKAKRRDVAAALLSRGVELEPITWSPDGLTVFSSQIPLGATPEYLKGLYMIQDAASMMPVLALRPQANEKIIDISAAPGGKTTHIASLMKNTGVLIANDFNRLRIDALQANLARMGVTNTIVVNYDGRKLPYGGMDRVLLDAPCTGLGVICKDPKAKCSRNFQDLDRQQALQRELLWHAIDMVSNKSNSPRMIVYSTCSVTIAENEAVVDWVLQKRGDCQIVETGLVSGNPGIGNYRGKKFFYGMEKSRRFYPHTHNVQGFYVCCIQRKPGMKPLVEKFNQVAGKDE</sequence>
<evidence type="ECO:0000256" key="5">
    <source>
        <dbReference type="ARBA" id="ARBA00022679"/>
    </source>
</evidence>
<keyword evidence="7 8" id="KW-0694">RNA-binding</keyword>
<keyword evidence="2" id="KW-0963">Cytoplasm</keyword>
<dbReference type="GO" id="GO:0009383">
    <property type="term" value="F:rRNA (cytosine-C5-)-methyltransferase activity"/>
    <property type="evidence" value="ECO:0007669"/>
    <property type="project" value="TreeGrafter"/>
</dbReference>
<gene>
    <name evidence="11" type="ORF">SS50377_10946</name>
    <name evidence="12" type="ORF">SS50377_27835</name>
</gene>
<dbReference type="Pfam" id="PF17125">
    <property type="entry name" value="Methyltr_RsmF_N"/>
    <property type="match status" value="1"/>
</dbReference>
<keyword evidence="6 8" id="KW-0949">S-adenosyl-L-methionine</keyword>
<organism evidence="11">
    <name type="scientific">Spironucleus salmonicida</name>
    <dbReference type="NCBI Taxonomy" id="348837"/>
    <lineage>
        <taxon>Eukaryota</taxon>
        <taxon>Metamonada</taxon>
        <taxon>Diplomonadida</taxon>
        <taxon>Hexamitidae</taxon>
        <taxon>Hexamitinae</taxon>
        <taxon>Spironucleus</taxon>
    </lineage>
</organism>
<dbReference type="InterPro" id="IPR023267">
    <property type="entry name" value="RCMT"/>
</dbReference>
<evidence type="ECO:0000256" key="6">
    <source>
        <dbReference type="ARBA" id="ARBA00022691"/>
    </source>
</evidence>
<evidence type="ECO:0000256" key="9">
    <source>
        <dbReference type="SAM" id="MobiDB-lite"/>
    </source>
</evidence>
<dbReference type="Proteomes" id="UP000018208">
    <property type="component" value="Unassembled WGS sequence"/>
</dbReference>
<feature type="compositionally biased region" description="Polar residues" evidence="9">
    <location>
        <begin position="73"/>
        <end position="88"/>
    </location>
</feature>
<dbReference type="Pfam" id="PF01189">
    <property type="entry name" value="Methyltr_RsmB-F"/>
    <property type="match status" value="1"/>
</dbReference>
<protein>
    <submittedName>
        <fullName evidence="11">Nucleolar protein NOP2</fullName>
    </submittedName>
</protein>
<keyword evidence="3" id="KW-0690">Ribosome biogenesis</keyword>
<feature type="binding site" evidence="8">
    <location>
        <position position="294"/>
    </location>
    <ligand>
        <name>S-adenosyl-L-methionine</name>
        <dbReference type="ChEBI" id="CHEBI:59789"/>
    </ligand>
</feature>
<dbReference type="OrthoDB" id="427002at2759"/>
<evidence type="ECO:0000256" key="1">
    <source>
        <dbReference type="ARBA" id="ARBA00004604"/>
    </source>
</evidence>
<feature type="domain" description="SAM-dependent MTase RsmB/NOP-type" evidence="10">
    <location>
        <begin position="152"/>
        <end position="437"/>
    </location>
</feature>
<evidence type="ECO:0000313" key="12">
    <source>
        <dbReference type="EMBL" id="KAH0569863.1"/>
    </source>
</evidence>
<feature type="binding site" evidence="8">
    <location>
        <position position="309"/>
    </location>
    <ligand>
        <name>S-adenosyl-L-methionine</name>
        <dbReference type="ChEBI" id="CHEBI:59789"/>
    </ligand>
</feature>
<reference evidence="11 12" key="1">
    <citation type="journal article" date="2014" name="PLoS Genet.">
        <title>The Genome of Spironucleus salmonicida Highlights a Fish Pathogen Adapted to Fluctuating Environments.</title>
        <authorList>
            <person name="Xu F."/>
            <person name="Jerlstrom-Hultqvist J."/>
            <person name="Einarsson E."/>
            <person name="Astvaldsson A."/>
            <person name="Svard S.G."/>
            <person name="Andersson J.O."/>
        </authorList>
    </citation>
    <scope>NUCLEOTIDE SEQUENCE</scope>
    <source>
        <strain evidence="12">ATCC 50377</strain>
    </source>
</reference>
<comment type="similarity">
    <text evidence="8">Belongs to the class I-like SAM-binding methyltransferase superfamily. RsmB/NOP family.</text>
</comment>
<dbReference type="PRINTS" id="PR02012">
    <property type="entry name" value="RCMTNOP2"/>
</dbReference>
<dbReference type="Gene3D" id="3.40.50.150">
    <property type="entry name" value="Vaccinia Virus protein VP39"/>
    <property type="match status" value="1"/>
</dbReference>
<feature type="region of interest" description="Disordered" evidence="9">
    <location>
        <begin position="65"/>
        <end position="88"/>
    </location>
</feature>
<reference evidence="12" key="2">
    <citation type="submission" date="2020-12" db="EMBL/GenBank/DDBJ databases">
        <title>New Spironucleus salmonicida genome in near-complete chromosomes.</title>
        <authorList>
            <person name="Xu F."/>
            <person name="Kurt Z."/>
            <person name="Jimenez-Gonzalez A."/>
            <person name="Astvaldsson A."/>
            <person name="Andersson J.O."/>
            <person name="Svard S.G."/>
        </authorList>
    </citation>
    <scope>NUCLEOTIDE SEQUENCE</scope>
    <source>
        <strain evidence="12">ATCC 50377</strain>
    </source>
</reference>
<dbReference type="SUPFAM" id="SSF53335">
    <property type="entry name" value="S-adenosyl-L-methionine-dependent methyltransferases"/>
    <property type="match status" value="1"/>
</dbReference>
<dbReference type="GO" id="GO:0003723">
    <property type="term" value="F:RNA binding"/>
    <property type="evidence" value="ECO:0007669"/>
    <property type="project" value="UniProtKB-UniRule"/>
</dbReference>
<evidence type="ECO:0000256" key="7">
    <source>
        <dbReference type="ARBA" id="ARBA00022884"/>
    </source>
</evidence>
<evidence type="ECO:0000256" key="3">
    <source>
        <dbReference type="ARBA" id="ARBA00022517"/>
    </source>
</evidence>
<evidence type="ECO:0000256" key="8">
    <source>
        <dbReference type="PROSITE-ProRule" id="PRU01023"/>
    </source>
</evidence>
<dbReference type="GO" id="GO:0000470">
    <property type="term" value="P:maturation of LSU-rRNA"/>
    <property type="evidence" value="ECO:0007669"/>
    <property type="project" value="TreeGrafter"/>
</dbReference>
<dbReference type="InterPro" id="IPR029063">
    <property type="entry name" value="SAM-dependent_MTases_sf"/>
</dbReference>
<keyword evidence="5 8" id="KW-0808">Transferase</keyword>
<evidence type="ECO:0000259" key="10">
    <source>
        <dbReference type="PROSITE" id="PS51686"/>
    </source>
</evidence>
<dbReference type="PRINTS" id="PR02008">
    <property type="entry name" value="RCMTFAMILY"/>
</dbReference>
<accession>V6LX74</accession>
<dbReference type="InterPro" id="IPR031341">
    <property type="entry name" value="Methyltr_RsmF_N"/>
</dbReference>
<keyword evidence="4 8" id="KW-0489">Methyltransferase</keyword>
<proteinExistence type="inferred from homology"/>
<feature type="binding site" evidence="8">
    <location>
        <position position="267"/>
    </location>
    <ligand>
        <name>S-adenosyl-L-methionine</name>
        <dbReference type="ChEBI" id="CHEBI:59789"/>
    </ligand>
</feature>
<dbReference type="Gene3D" id="3.30.70.1170">
    <property type="entry name" value="Sun protein, domain 3"/>
    <property type="match status" value="1"/>
</dbReference>
<feature type="binding site" evidence="8">
    <location>
        <begin position="243"/>
        <end position="249"/>
    </location>
    <ligand>
        <name>S-adenosyl-L-methionine</name>
        <dbReference type="ChEBI" id="CHEBI:59789"/>
    </ligand>
</feature>
<name>V6LX74_9EUKA</name>
<dbReference type="NCBIfam" id="TIGR00446">
    <property type="entry name" value="nop2p"/>
    <property type="match status" value="1"/>
</dbReference>
<dbReference type="PROSITE" id="PS51686">
    <property type="entry name" value="SAM_MT_RSMB_NOP"/>
    <property type="match status" value="1"/>
</dbReference>
<dbReference type="InterPro" id="IPR011023">
    <property type="entry name" value="Nop2p"/>
</dbReference>
<dbReference type="PANTHER" id="PTHR22807:SF30">
    <property type="entry name" value="28S RRNA (CYTOSINE(4447)-C(5))-METHYLTRANSFERASE-RELATED"/>
    <property type="match status" value="1"/>
</dbReference>
<dbReference type="CDD" id="cd02440">
    <property type="entry name" value="AdoMet_MTases"/>
    <property type="match status" value="1"/>
</dbReference>
<dbReference type="AlphaFoldDB" id="V6LX74"/>
<evidence type="ECO:0000256" key="4">
    <source>
        <dbReference type="ARBA" id="ARBA00022603"/>
    </source>
</evidence>
<dbReference type="InterPro" id="IPR023273">
    <property type="entry name" value="RCMT_NOP2"/>
</dbReference>